<dbReference type="Gene3D" id="2.60.40.10">
    <property type="entry name" value="Immunoglobulins"/>
    <property type="match status" value="1"/>
</dbReference>
<dbReference type="InterPro" id="IPR013783">
    <property type="entry name" value="Ig-like_fold"/>
</dbReference>
<feature type="domain" description="BIG2" evidence="2">
    <location>
        <begin position="156"/>
        <end position="234"/>
    </location>
</feature>
<organism evidence="3 4">
    <name type="scientific">Blautia stercoris</name>
    <dbReference type="NCBI Taxonomy" id="871664"/>
    <lineage>
        <taxon>Bacteria</taxon>
        <taxon>Bacillati</taxon>
        <taxon>Bacillota</taxon>
        <taxon>Clostridia</taxon>
        <taxon>Lachnospirales</taxon>
        <taxon>Lachnospiraceae</taxon>
        <taxon>Blautia</taxon>
    </lineage>
</organism>
<feature type="domain" description="BIG2" evidence="2">
    <location>
        <begin position="338"/>
        <end position="403"/>
    </location>
</feature>
<name>A0ABR7PE04_9FIRM</name>
<dbReference type="RefSeq" id="WP_187558813.1">
    <property type="nucleotide sequence ID" value="NZ_JACRTP010000004.1"/>
</dbReference>
<dbReference type="SUPFAM" id="SSF49373">
    <property type="entry name" value="Invasin/intimin cell-adhesion fragments"/>
    <property type="match status" value="2"/>
</dbReference>
<dbReference type="Gene3D" id="2.60.40.1080">
    <property type="match status" value="2"/>
</dbReference>
<sequence length="2885" mass="317206">MKNPKRNPVERFCALLLAFIMVFTLVLPDGALSVSAAGNNSDEASGEPEASTEKTTDVEFTIFEKVPTTENPDNKVAIQGADLQIKEAGTDNVVANGQSDANGKVKVENLTYDTEKSYEYTVSKAGYQSLENKSVSIGTVNEVEVTLGMSDISLGDLSAVELSPNKEGVPSQVQAVINNKIDNFEVGGAAQYKWESSNPAVADVDGNGLITAKGRGSATITVSRNGKSAQTTIKVKEVPSMELNVTPDNGTDVKSVTMTVTMPKDAKGGKVTFSLESGESYEVAVNEEGIAEQVLAKDLIGNVKVSAAYSGNELYFENSTEETGKYKQKKRISLTADGKSEASITYGSDLPVLSVENAEDRTVTFSSSKPNVVEATPDGVLTVKGTGRTDITATAAESDNYTESSASFTIKVNQKPINKKITFADFEWNVEKASKVYDGNDKIQMTGTLKNADVIDEVQVTVNAQLEKSDVGSYSKFTVTDADSDIKLKGANNYETTTDFSEKEVQLAKGKTVNITPRPVYVKAAVKEGKTTELSYGKTKKELQEFVEENYEVVLAGTKGCIDETQAQGLMGKDTIQLDEYAKVELDGFNDKEKVYYVGKYKVLPVVEKEDAGNYEIKVDTGNIGKYSANLTVKKETETQDNLKNLVDVVNADGIYQNEKDGSVYIRGNQSATLKLKFKKANAYYDQIWVSKGEKQQDGQEIYYDAINSGISFDDSEDKVYSLKVSLRNSKNAETVTDGEKYININVDATSPTADFADLGSAGQFNKVLPNDWKGFGNFSKDKEKAYLVTKSDNGSKVKSLKTCKVKIGSDDNNAIVAAISNAVKNDSLWVEEDTVKFAEEGNYIILALVEDNVGNKSVYASNGLVFDLTTPTVTITADSVDPKVGPDGTVNFQVKVNDTNVTSGIEKVEIIAMDSANKEVSAEEIENVKVSGGFDENSKKVTDSYTLNSEEINKIVGKEQDGTLESIQAHANFNIEGKLSINKYQSGYATVKVIVYDKAGNQSDSALKTVKVDVINPEIAVEYNIDSDNEYIQSSSRTMTITYIERNFIEEGLTFDVSIDGVVQNVSLKDIKEKTKERITASEVISKETDKYVCTLTFKGDGAYKVIPHITDVAGNENEGIIYKNQNSRANEIFILDKTAPEVNIKYNSDSDSQYIGNNTRTMTITYTERNFTKEGLTFDVSIDGVVQNVSLKDIKEKTKERITASEVISKETDKYVCTLTFKGDGAYKVIPHITDIVGNKNTKIEYDNTDSKANELFILDLTAPEVTVTYNDDELALHNGKYFNEQRTATISIKERNFDSGKLGFTLTRDGEEKTYNTFEELKKAVDGWDDCSITKNLEDNESDKKPETYTDDRTQTFTITFGKKGDDHDYKISVKVTDLAGNSNAGLTDKSAKVKTGDDFTVDMLAPKLDVKYYVSKDSEGKEVSSPIYITDSIGASEKSRFYKNATIFAEVTITEGNFVGESEFAKGQMILTYEAKDSQGIDVETKDFKKLANTKEEWKTKEKNNVQVFEFSTDANYTLGINYTDLAGNQAVEYETHYFTVDKTPPKGTVDMSDGDKKTETGSLLEKFKKLFFKLFSNKQIEAIMTGEDTTSPFVQKYYIDCNNQEYNKDDGSFKVKTEDELSKEEWTVYKDEKAIEENDYFSANSKTQSYSLIENSKAVPYLYLEDKAGNKTYMTSNGAIYDTENPTAPVITITTADPVAGVSDPGIEIFNSDVDFNISVEDPEVNGTYSGLASVSYEIKNNGKVTQEGNFNEDLKPVNMEKRLSRDLTVDASKNNGNNITIEVNAEDNAGNKSSARRELAIDKTKPEITVSYDNNDVANGKYFKANRTMTVSYKERNFYEKGITFDVSTNGGVLQEGISLEDLNKINGITVKFQKDSQSGRKLKELSDERVNTYTILFDAGSTNGDMDYSIVPHITDAAALVNENVEYGDSKAPEKFTIDKKAPVISMAYSAEGETINPGGNEVSRVYRNKTITATATIEERNFSNSNSFSEDPKQMNLTYEALNFQGSKVNTENYTGAANTRGEWSTNVYTRTKTFTFSQDANYTLGLVYRDLAGNEAVYDTCYFTVDKTAPTGSMTIEDNNGTAKTWIQWIQQVFFDIFTQSQKGVSMTSADETAGVASTQYYKYHPDSESRHTFDGLSTQNLDSISSWSDGYSTSVNADEQVIVYEKITDRAGNVTYINNQEGVIADNTSPTAPEIKITAAEPARGIYNASVPFTIDVTDPENGGTYAGLKEVSYEITNNGKVTQSGNYNSDLSDPTARVHNIHRSETVNAELNNSNHVTIKVKAVDYAGNQSEATKDLKIDITHPEVTITFDLNNPLNGKYYKTTRTATISVKERNFDTNAVDLKITNTDGTMPSVSGWSISSQAGESDDAINTCRVEFSADGDYNMTMQCKDQAGNESNTVKVDEFTIDKTIPVISVSYDNNSAATPGYYNANRTATITIKEHNFNAAEVNSQITAALQGSGISAPGVGGWSNSGDTHTASVTFSDDGDYTFDIDYTDLAGNAAADYTQDSFTVDKTKPEVEFFDIEDKSANNGVVAPGVKYSDVNYLESGVEIKIEGAEHESKELTGSRSSIANGESIKMNDFEYTQDNDDVYTMTAVISDKAGNKTEKKIMFSVNRFGSNYSFSDTTKEFLDEVYSNSAKDLVITETNVDSLVFNGISYSLDNKTTELKQGTDYTVKETGGEGSWKQYTYTIKKENFEKEGRYSVTIDSEDKATNTMNNKVKESNINFVIDKTPPTVVITGIEESSYRADSRDMSVNVSDNTAVKRLDIMVDGKSVATYSQEDVKEAGGKIVYTLNSSNSKQKVKAVAVDMADNEATSDNHNILITTNLFIQYINNKPLFIGSIIALVLIAGGAIYFFVFRRKKSEDAADAN</sequence>
<dbReference type="Pfam" id="PF12245">
    <property type="entry name" value="Big_3_2"/>
    <property type="match status" value="2"/>
</dbReference>
<comment type="caution">
    <text evidence="3">The sequence shown here is derived from an EMBL/GenBank/DDBJ whole genome shotgun (WGS) entry which is preliminary data.</text>
</comment>
<evidence type="ECO:0000313" key="4">
    <source>
        <dbReference type="Proteomes" id="UP000661649"/>
    </source>
</evidence>
<dbReference type="Proteomes" id="UP000661649">
    <property type="component" value="Unassembled WGS sequence"/>
</dbReference>
<dbReference type="InterPro" id="IPR003343">
    <property type="entry name" value="Big_2"/>
</dbReference>
<protein>
    <submittedName>
        <fullName evidence="3">Ig-like domain-containing protein</fullName>
    </submittedName>
</protein>
<evidence type="ECO:0000256" key="1">
    <source>
        <dbReference type="SAM" id="Phobius"/>
    </source>
</evidence>
<evidence type="ECO:0000259" key="2">
    <source>
        <dbReference type="SMART" id="SM00635"/>
    </source>
</evidence>
<gene>
    <name evidence="3" type="ORF">H8712_10620</name>
</gene>
<evidence type="ECO:0000313" key="3">
    <source>
        <dbReference type="EMBL" id="MBC8629056.1"/>
    </source>
</evidence>
<reference evidence="3 4" key="1">
    <citation type="submission" date="2020-08" db="EMBL/GenBank/DDBJ databases">
        <title>Genome public.</title>
        <authorList>
            <person name="Liu C."/>
            <person name="Sun Q."/>
        </authorList>
    </citation>
    <scope>NUCLEOTIDE SEQUENCE [LARGE SCALE GENOMIC DNA]</scope>
    <source>
        <strain evidence="3 4">3_YM_SP_D4_24.mj</strain>
    </source>
</reference>
<dbReference type="EMBL" id="JACRTP010000004">
    <property type="protein sequence ID" value="MBC8629056.1"/>
    <property type="molecule type" value="Genomic_DNA"/>
</dbReference>
<keyword evidence="1" id="KW-0472">Membrane</keyword>
<feature type="transmembrane region" description="Helical" evidence="1">
    <location>
        <begin position="2852"/>
        <end position="2872"/>
    </location>
</feature>
<accession>A0ABR7PE04</accession>
<keyword evidence="1" id="KW-1133">Transmembrane helix</keyword>
<dbReference type="Pfam" id="PF13750">
    <property type="entry name" value="Big_3_3"/>
    <property type="match status" value="1"/>
</dbReference>
<dbReference type="Pfam" id="PF02368">
    <property type="entry name" value="Big_2"/>
    <property type="match status" value="1"/>
</dbReference>
<dbReference type="SMART" id="SM00635">
    <property type="entry name" value="BID_2"/>
    <property type="match status" value="2"/>
</dbReference>
<proteinExistence type="predicted"/>
<dbReference type="InterPro" id="IPR008964">
    <property type="entry name" value="Invasin/intimin_cell_adhesion"/>
</dbReference>
<keyword evidence="4" id="KW-1185">Reference proteome</keyword>
<keyword evidence="1" id="KW-0812">Transmembrane</keyword>
<dbReference type="InterPro" id="IPR022038">
    <property type="entry name" value="Ig-like_bact"/>
</dbReference>